<dbReference type="EMBL" id="JABSTR010000001">
    <property type="protein sequence ID" value="KAH9361685.1"/>
    <property type="molecule type" value="Genomic_DNA"/>
</dbReference>
<dbReference type="VEuPathDB" id="VectorBase:HLOH_055267"/>
<feature type="repeat" description="RCC1" evidence="3">
    <location>
        <begin position="292"/>
        <end position="346"/>
    </location>
</feature>
<dbReference type="SUPFAM" id="SSF50985">
    <property type="entry name" value="RCC1/BLIP-II"/>
    <property type="match status" value="1"/>
</dbReference>
<evidence type="ECO:0000256" key="3">
    <source>
        <dbReference type="PROSITE-ProRule" id="PRU00235"/>
    </source>
</evidence>
<feature type="repeat" description="RCC1" evidence="3">
    <location>
        <begin position="234"/>
        <end position="291"/>
    </location>
</feature>
<dbReference type="OMA" id="IFVWGTG"/>
<accession>A0A9J6FFE0</accession>
<keyword evidence="6" id="KW-1185">Reference proteome</keyword>
<name>A0A9J6FFE0_HAELO</name>
<dbReference type="PROSITE" id="PS00626">
    <property type="entry name" value="RCC1_2"/>
    <property type="match status" value="3"/>
</dbReference>
<dbReference type="OrthoDB" id="61110at2759"/>
<dbReference type="PANTHER" id="PTHR45982:SF1">
    <property type="entry name" value="REGULATOR OF CHROMOSOME CONDENSATION"/>
    <property type="match status" value="1"/>
</dbReference>
<dbReference type="PANTHER" id="PTHR45982">
    <property type="entry name" value="REGULATOR OF CHROMOSOME CONDENSATION"/>
    <property type="match status" value="1"/>
</dbReference>
<dbReference type="Gene3D" id="2.130.10.30">
    <property type="entry name" value="Regulator of chromosome condensation 1/beta-lactamase-inhibitor protein II"/>
    <property type="match status" value="1"/>
</dbReference>
<protein>
    <recommendedName>
        <fullName evidence="4">RCC1-like domain-containing protein</fullName>
    </recommendedName>
</protein>
<dbReference type="InterPro" id="IPR000408">
    <property type="entry name" value="Reg_chr_condens"/>
</dbReference>
<feature type="repeat" description="RCC1" evidence="3">
    <location>
        <begin position="347"/>
        <end position="399"/>
    </location>
</feature>
<dbReference type="GO" id="GO:0005737">
    <property type="term" value="C:cytoplasm"/>
    <property type="evidence" value="ECO:0007669"/>
    <property type="project" value="TreeGrafter"/>
</dbReference>
<dbReference type="PRINTS" id="PR00633">
    <property type="entry name" value="RCCNDNSATION"/>
</dbReference>
<feature type="repeat" description="RCC1" evidence="3">
    <location>
        <begin position="60"/>
        <end position="113"/>
    </location>
</feature>
<dbReference type="InterPro" id="IPR009091">
    <property type="entry name" value="RCC1/BLIP-II"/>
</dbReference>
<keyword evidence="2" id="KW-0677">Repeat</keyword>
<dbReference type="InterPro" id="IPR058923">
    <property type="entry name" value="RCC1-like_dom"/>
</dbReference>
<proteinExistence type="predicted"/>
<evidence type="ECO:0000256" key="2">
    <source>
        <dbReference type="ARBA" id="ARBA00022737"/>
    </source>
</evidence>
<feature type="domain" description="RCC1-like" evidence="4">
    <location>
        <begin position="10"/>
        <end position="395"/>
    </location>
</feature>
<feature type="repeat" description="RCC1" evidence="3">
    <location>
        <begin position="9"/>
        <end position="59"/>
    </location>
</feature>
<gene>
    <name evidence="5" type="ORF">HPB48_005162</name>
</gene>
<sequence>MVERRQAVGQVYVVGQGDVGQLGLGPDVLEKARFTPIPVLDNIVDVTSGGMHTLCLTADGQVFSFGCNDEGALGRPTSSLEPTSESTPALVKLPEPIAQLSAGDSHSAALAVSGTVYMWGNFRDSTGQVGLVTEGSAAQEPKKVATNIVQIASGSDHVAMLTAEGDILTMGCPEQGQLGRIGSYFAARGSRRPVSVLITPTKVPMPRTKGARSAGFDRVWAGAYTTVARQRKTGQLFCWGLNNYSQLGSFVGSADKAGDIIYHPRPMSCSSGQRWKLVSGGQHHSLLLSEEGEVFALGRKEYGRLGLGTSTPAEDEDQQTPARVPGLAGCTDVSCGEATSHTIDGQGRLFSWGIGSNNQLGLGDEEDKFEPQVVSGRLADKCTLVVSGGGQHTVILVGPAV</sequence>
<dbReference type="Pfam" id="PF25390">
    <property type="entry name" value="WD40_RLD"/>
    <property type="match status" value="1"/>
</dbReference>
<evidence type="ECO:0000313" key="6">
    <source>
        <dbReference type="Proteomes" id="UP000821853"/>
    </source>
</evidence>
<evidence type="ECO:0000259" key="4">
    <source>
        <dbReference type="Pfam" id="PF25390"/>
    </source>
</evidence>
<keyword evidence="1" id="KW-0344">Guanine-nucleotide releasing factor</keyword>
<organism evidence="5 6">
    <name type="scientific">Haemaphysalis longicornis</name>
    <name type="common">Bush tick</name>
    <dbReference type="NCBI Taxonomy" id="44386"/>
    <lineage>
        <taxon>Eukaryota</taxon>
        <taxon>Metazoa</taxon>
        <taxon>Ecdysozoa</taxon>
        <taxon>Arthropoda</taxon>
        <taxon>Chelicerata</taxon>
        <taxon>Arachnida</taxon>
        <taxon>Acari</taxon>
        <taxon>Parasitiformes</taxon>
        <taxon>Ixodida</taxon>
        <taxon>Ixodoidea</taxon>
        <taxon>Ixodidae</taxon>
        <taxon>Haemaphysalinae</taxon>
        <taxon>Haemaphysalis</taxon>
    </lineage>
</organism>
<evidence type="ECO:0000313" key="5">
    <source>
        <dbReference type="EMBL" id="KAH9361685.1"/>
    </source>
</evidence>
<dbReference type="AlphaFoldDB" id="A0A9J6FFE0"/>
<feature type="repeat" description="RCC1" evidence="3">
    <location>
        <begin position="114"/>
        <end position="164"/>
    </location>
</feature>
<dbReference type="PROSITE" id="PS00625">
    <property type="entry name" value="RCC1_1"/>
    <property type="match status" value="1"/>
</dbReference>
<evidence type="ECO:0000256" key="1">
    <source>
        <dbReference type="ARBA" id="ARBA00022658"/>
    </source>
</evidence>
<reference evidence="5 6" key="1">
    <citation type="journal article" date="2020" name="Cell">
        <title>Large-Scale Comparative Analyses of Tick Genomes Elucidate Their Genetic Diversity and Vector Capacities.</title>
        <authorList>
            <consortium name="Tick Genome and Microbiome Consortium (TIGMIC)"/>
            <person name="Jia N."/>
            <person name="Wang J."/>
            <person name="Shi W."/>
            <person name="Du L."/>
            <person name="Sun Y."/>
            <person name="Zhan W."/>
            <person name="Jiang J.F."/>
            <person name="Wang Q."/>
            <person name="Zhang B."/>
            <person name="Ji P."/>
            <person name="Bell-Sakyi L."/>
            <person name="Cui X.M."/>
            <person name="Yuan T.T."/>
            <person name="Jiang B.G."/>
            <person name="Yang W.F."/>
            <person name="Lam T.T."/>
            <person name="Chang Q.C."/>
            <person name="Ding S.J."/>
            <person name="Wang X.J."/>
            <person name="Zhu J.G."/>
            <person name="Ruan X.D."/>
            <person name="Zhao L."/>
            <person name="Wei J.T."/>
            <person name="Ye R.Z."/>
            <person name="Que T.C."/>
            <person name="Du C.H."/>
            <person name="Zhou Y.H."/>
            <person name="Cheng J.X."/>
            <person name="Dai P.F."/>
            <person name="Guo W.B."/>
            <person name="Han X.H."/>
            <person name="Huang E.J."/>
            <person name="Li L.F."/>
            <person name="Wei W."/>
            <person name="Gao Y.C."/>
            <person name="Liu J.Z."/>
            <person name="Shao H.Z."/>
            <person name="Wang X."/>
            <person name="Wang C.C."/>
            <person name="Yang T.C."/>
            <person name="Huo Q.B."/>
            <person name="Li W."/>
            <person name="Chen H.Y."/>
            <person name="Chen S.E."/>
            <person name="Zhou L.G."/>
            <person name="Ni X.B."/>
            <person name="Tian J.H."/>
            <person name="Sheng Y."/>
            <person name="Liu T."/>
            <person name="Pan Y.S."/>
            <person name="Xia L.Y."/>
            <person name="Li J."/>
            <person name="Zhao F."/>
            <person name="Cao W.C."/>
        </authorList>
    </citation>
    <scope>NUCLEOTIDE SEQUENCE [LARGE SCALE GENOMIC DNA]</scope>
    <source>
        <strain evidence="5">HaeL-2018</strain>
    </source>
</reference>
<dbReference type="InterPro" id="IPR051553">
    <property type="entry name" value="Ran_GTPase-activating"/>
</dbReference>
<dbReference type="GO" id="GO:0005085">
    <property type="term" value="F:guanyl-nucleotide exchange factor activity"/>
    <property type="evidence" value="ECO:0007669"/>
    <property type="project" value="TreeGrafter"/>
</dbReference>
<dbReference type="PROSITE" id="PS50012">
    <property type="entry name" value="RCC1_3"/>
    <property type="match status" value="6"/>
</dbReference>
<comment type="caution">
    <text evidence="5">The sequence shown here is derived from an EMBL/GenBank/DDBJ whole genome shotgun (WGS) entry which is preliminary data.</text>
</comment>
<dbReference type="Proteomes" id="UP000821853">
    <property type="component" value="Chromosome 1"/>
</dbReference>